<feature type="transmembrane region" description="Helical" evidence="1">
    <location>
        <begin position="77"/>
        <end position="97"/>
    </location>
</feature>
<feature type="transmembrane region" description="Helical" evidence="1">
    <location>
        <begin position="142"/>
        <end position="159"/>
    </location>
</feature>
<keyword evidence="1" id="KW-1133">Transmembrane helix</keyword>
<keyword evidence="3" id="KW-1185">Reference proteome</keyword>
<evidence type="ECO:0008006" key="4">
    <source>
        <dbReference type="Google" id="ProtNLM"/>
    </source>
</evidence>
<dbReference type="AlphaFoldDB" id="A0A5D0QWQ2"/>
<feature type="transmembrane region" description="Helical" evidence="1">
    <location>
        <begin position="45"/>
        <end position="65"/>
    </location>
</feature>
<name>A0A5D0QWQ2_9FLAO</name>
<dbReference type="OrthoDB" id="1467772at2"/>
<sequence length="282" mass="32914">MYFCFMRFEKHFFDFYLNSSIHVALSAFALSWLTLIEYQIPFDTHVLLFIFFATIAGYNFVKFFGLAKFHHRSLSSWLKIIQIFTFICLIIMGYFGAQLQNKTIFYLGFFALITFLYAIPFLPKKFYLNKQQNLRNVSGLKVYVIALVWAGVTLLIPLINNDRLLDSTVIWAFAQRFLFVLAIMLPFEIRDMQFDSIKLATIPQKIGIKNTKIMGVILACLFFGLEFFMPEKTQSKLLIQFGITVLVILSILFSRKNQGKYYSGFWVESIPILWLLLTLLFG</sequence>
<feature type="transmembrane region" description="Helical" evidence="1">
    <location>
        <begin position="12"/>
        <end position="33"/>
    </location>
</feature>
<evidence type="ECO:0000313" key="3">
    <source>
        <dbReference type="Proteomes" id="UP000324358"/>
    </source>
</evidence>
<comment type="caution">
    <text evidence="2">The sequence shown here is derived from an EMBL/GenBank/DDBJ whole genome shotgun (WGS) entry which is preliminary data.</text>
</comment>
<accession>A0A5D0QWQ2</accession>
<organism evidence="2 3">
    <name type="scientific">Bizionia algoritergicola</name>
    <dbReference type="NCBI Taxonomy" id="291187"/>
    <lineage>
        <taxon>Bacteria</taxon>
        <taxon>Pseudomonadati</taxon>
        <taxon>Bacteroidota</taxon>
        <taxon>Flavobacteriia</taxon>
        <taxon>Flavobacteriales</taxon>
        <taxon>Flavobacteriaceae</taxon>
        <taxon>Bizionia</taxon>
    </lineage>
</organism>
<dbReference type="EMBL" id="VSKL01000003">
    <property type="protein sequence ID" value="TYB72908.1"/>
    <property type="molecule type" value="Genomic_DNA"/>
</dbReference>
<protein>
    <recommendedName>
        <fullName evidence="4">Prenyltransferase</fullName>
    </recommendedName>
</protein>
<reference evidence="2 3" key="1">
    <citation type="submission" date="2019-08" db="EMBL/GenBank/DDBJ databases">
        <title>Genomes of Antarctic Bizionia species.</title>
        <authorList>
            <person name="Bowman J.P."/>
        </authorList>
    </citation>
    <scope>NUCLEOTIDE SEQUENCE [LARGE SCALE GENOMIC DNA]</scope>
    <source>
        <strain evidence="2 3">APA-1</strain>
    </source>
</reference>
<evidence type="ECO:0000256" key="1">
    <source>
        <dbReference type="SAM" id="Phobius"/>
    </source>
</evidence>
<keyword evidence="1" id="KW-0472">Membrane</keyword>
<feature type="transmembrane region" description="Helical" evidence="1">
    <location>
        <begin position="171"/>
        <end position="189"/>
    </location>
</feature>
<feature type="transmembrane region" description="Helical" evidence="1">
    <location>
        <begin position="103"/>
        <end position="122"/>
    </location>
</feature>
<proteinExistence type="predicted"/>
<gene>
    <name evidence="2" type="ORF">ES675_10215</name>
</gene>
<keyword evidence="1" id="KW-0812">Transmembrane</keyword>
<feature type="transmembrane region" description="Helical" evidence="1">
    <location>
        <begin position="210"/>
        <end position="229"/>
    </location>
</feature>
<evidence type="ECO:0000313" key="2">
    <source>
        <dbReference type="EMBL" id="TYB72908.1"/>
    </source>
</evidence>
<feature type="transmembrane region" description="Helical" evidence="1">
    <location>
        <begin position="235"/>
        <end position="254"/>
    </location>
</feature>
<feature type="transmembrane region" description="Helical" evidence="1">
    <location>
        <begin position="261"/>
        <end position="281"/>
    </location>
</feature>
<dbReference type="Proteomes" id="UP000324358">
    <property type="component" value="Unassembled WGS sequence"/>
</dbReference>